<dbReference type="Proteomes" id="UP000274762">
    <property type="component" value="Unassembled WGS sequence"/>
</dbReference>
<evidence type="ECO:0000313" key="2">
    <source>
        <dbReference type="EMBL" id="RKR79808.1"/>
    </source>
</evidence>
<feature type="signal peptide" evidence="1">
    <location>
        <begin position="1"/>
        <end position="21"/>
    </location>
</feature>
<dbReference type="PROSITE" id="PS51257">
    <property type="entry name" value="PROKAR_LIPOPROTEIN"/>
    <property type="match status" value="1"/>
</dbReference>
<feature type="chain" id="PRO_5019714957" description="DUF3558 domain-containing protein" evidence="1">
    <location>
        <begin position="22"/>
        <end position="140"/>
    </location>
</feature>
<sequence>MRVKCTIVLTVAAVLMTAACSAEEDAPRVSAPQAFVDRSTLPSCGETTAKGPDSTLAELYPQSIVDCLLRSRYGKGAELSVTAFTTEGDPIRTYYRTAESASTVEVFLDRSRDGGKEWVQISCEVPTITADALRTCTSNY</sequence>
<protein>
    <recommendedName>
        <fullName evidence="4">DUF3558 domain-containing protein</fullName>
    </recommendedName>
</protein>
<organism evidence="2 3">
    <name type="scientific">Williamsia marianensis</name>
    <dbReference type="NCBI Taxonomy" id="85044"/>
    <lineage>
        <taxon>Bacteria</taxon>
        <taxon>Bacillati</taxon>
        <taxon>Actinomycetota</taxon>
        <taxon>Actinomycetes</taxon>
        <taxon>Mycobacteriales</taxon>
        <taxon>Nocardiaceae</taxon>
        <taxon>Williamsia</taxon>
    </lineage>
</organism>
<gene>
    <name evidence="2" type="ORF">DFJ75_4948</name>
</gene>
<proteinExistence type="predicted"/>
<evidence type="ECO:0000313" key="3">
    <source>
        <dbReference type="Proteomes" id="UP000274762"/>
    </source>
</evidence>
<comment type="caution">
    <text evidence="2">The sequence shown here is derived from an EMBL/GenBank/DDBJ whole genome shotgun (WGS) entry which is preliminary data.</text>
</comment>
<evidence type="ECO:0000256" key="1">
    <source>
        <dbReference type="SAM" id="SignalP"/>
    </source>
</evidence>
<dbReference type="AlphaFoldDB" id="A0A495IUZ3"/>
<name>A0A495IUZ3_WILMA</name>
<evidence type="ECO:0008006" key="4">
    <source>
        <dbReference type="Google" id="ProtNLM"/>
    </source>
</evidence>
<keyword evidence="1" id="KW-0732">Signal</keyword>
<dbReference type="EMBL" id="RBKV01000002">
    <property type="protein sequence ID" value="RKR79808.1"/>
    <property type="molecule type" value="Genomic_DNA"/>
</dbReference>
<reference evidence="2 3" key="1">
    <citation type="submission" date="2018-10" db="EMBL/GenBank/DDBJ databases">
        <title>Sequencing the genomes of 1000 actinobacteria strains.</title>
        <authorList>
            <person name="Klenk H.-P."/>
        </authorList>
    </citation>
    <scope>NUCLEOTIDE SEQUENCE [LARGE SCALE GENOMIC DNA]</scope>
    <source>
        <strain evidence="2 3">DSM 44343</strain>
    </source>
</reference>
<accession>A0A495IUZ3</accession>